<organism evidence="1">
    <name type="scientific">Rhizophora mucronata</name>
    <name type="common">Asiatic mangrove</name>
    <dbReference type="NCBI Taxonomy" id="61149"/>
    <lineage>
        <taxon>Eukaryota</taxon>
        <taxon>Viridiplantae</taxon>
        <taxon>Streptophyta</taxon>
        <taxon>Embryophyta</taxon>
        <taxon>Tracheophyta</taxon>
        <taxon>Spermatophyta</taxon>
        <taxon>Magnoliopsida</taxon>
        <taxon>eudicotyledons</taxon>
        <taxon>Gunneridae</taxon>
        <taxon>Pentapetalae</taxon>
        <taxon>rosids</taxon>
        <taxon>fabids</taxon>
        <taxon>Malpighiales</taxon>
        <taxon>Rhizophoraceae</taxon>
        <taxon>Rhizophora</taxon>
    </lineage>
</organism>
<dbReference type="EMBL" id="GGEC01078346">
    <property type="protein sequence ID" value="MBX58830.1"/>
    <property type="molecule type" value="Transcribed_RNA"/>
</dbReference>
<sequence>MALDRQQRKLQLSGKINVTVTPGG</sequence>
<reference evidence="1" key="1">
    <citation type="submission" date="2018-02" db="EMBL/GenBank/DDBJ databases">
        <title>Rhizophora mucronata_Transcriptome.</title>
        <authorList>
            <person name="Meera S.P."/>
            <person name="Sreeshan A."/>
            <person name="Augustine A."/>
        </authorList>
    </citation>
    <scope>NUCLEOTIDE SEQUENCE</scope>
    <source>
        <tissue evidence="1">Leaf</tissue>
    </source>
</reference>
<name>A0A2P2PVQ8_RHIMU</name>
<evidence type="ECO:0000313" key="1">
    <source>
        <dbReference type="EMBL" id="MBX58830.1"/>
    </source>
</evidence>
<accession>A0A2P2PVQ8</accession>
<dbReference type="AlphaFoldDB" id="A0A2P2PVQ8"/>
<proteinExistence type="predicted"/>
<protein>
    <submittedName>
        <fullName evidence="1">Uncharacterized protein</fullName>
    </submittedName>
</protein>